<protein>
    <recommendedName>
        <fullName evidence="1">UPF0262 protein J2W52_002516</fullName>
    </recommendedName>
</protein>
<dbReference type="Proteomes" id="UP001250791">
    <property type="component" value="Unassembled WGS sequence"/>
</dbReference>
<dbReference type="EMBL" id="JAVDUP010000002">
    <property type="protein sequence ID" value="MDR6900901.1"/>
    <property type="molecule type" value="Genomic_DNA"/>
</dbReference>
<name>A0ABU1SPJ0_9HYPH</name>
<comment type="similarity">
    <text evidence="1">Belongs to the UPF0262 family.</text>
</comment>
<keyword evidence="3" id="KW-1185">Reference proteome</keyword>
<dbReference type="Pfam" id="PF06793">
    <property type="entry name" value="UPF0262"/>
    <property type="match status" value="1"/>
</dbReference>
<gene>
    <name evidence="2" type="ORF">J2W52_002516</name>
</gene>
<dbReference type="HAMAP" id="MF_00678">
    <property type="entry name" value="UPF0262"/>
    <property type="match status" value="1"/>
</dbReference>
<evidence type="ECO:0000313" key="3">
    <source>
        <dbReference type="Proteomes" id="UP001250791"/>
    </source>
</evidence>
<evidence type="ECO:0000313" key="2">
    <source>
        <dbReference type="EMBL" id="MDR6900901.1"/>
    </source>
</evidence>
<proteinExistence type="inferred from homology"/>
<reference evidence="2 3" key="1">
    <citation type="submission" date="2023-07" db="EMBL/GenBank/DDBJ databases">
        <title>Sorghum-associated microbial communities from plants grown in Nebraska, USA.</title>
        <authorList>
            <person name="Schachtman D."/>
        </authorList>
    </citation>
    <scope>NUCLEOTIDE SEQUENCE [LARGE SCALE GENOMIC DNA]</scope>
    <source>
        <strain evidence="2 3">3199</strain>
    </source>
</reference>
<evidence type="ECO:0000256" key="1">
    <source>
        <dbReference type="HAMAP-Rule" id="MF_00678"/>
    </source>
</evidence>
<dbReference type="RefSeq" id="WP_106998999.1">
    <property type="nucleotide sequence ID" value="NZ_JAVDUP010000002.1"/>
</dbReference>
<organism evidence="2 3">
    <name type="scientific">Rhizobium miluonense</name>
    <dbReference type="NCBI Taxonomy" id="411945"/>
    <lineage>
        <taxon>Bacteria</taxon>
        <taxon>Pseudomonadati</taxon>
        <taxon>Pseudomonadota</taxon>
        <taxon>Alphaproteobacteria</taxon>
        <taxon>Hyphomicrobiales</taxon>
        <taxon>Rhizobiaceae</taxon>
        <taxon>Rhizobium/Agrobacterium group</taxon>
        <taxon>Rhizobium</taxon>
    </lineage>
</organism>
<dbReference type="InterPro" id="IPR008321">
    <property type="entry name" value="UCP032146"/>
</dbReference>
<dbReference type="NCBIfam" id="NF002769">
    <property type="entry name" value="PRK02853.1"/>
    <property type="match status" value="1"/>
</dbReference>
<accession>A0ABU1SPJ0</accession>
<dbReference type="PIRSF" id="PIRSF032146">
    <property type="entry name" value="UCP032146"/>
    <property type="match status" value="1"/>
</dbReference>
<sequence length="157" mass="17770">MAKGVFRLSDVVLDDTIGRSTPDVEHERAVAIFDLIEENSFTPVGHEGGPYLLNLSLVDQKLVFDIRMEDGGVVATHILSLTPFRRIVKDYFMICESYYEAIRSATPSRIEAIDMGRRGIHNEGSQTLMDRLNGKISVDFDTARRLFTLVCVLYWRG</sequence>
<comment type="caution">
    <text evidence="2">The sequence shown here is derived from an EMBL/GenBank/DDBJ whole genome shotgun (WGS) entry which is preliminary data.</text>
</comment>